<gene>
    <name evidence="1" type="ORF">EZS27_001298</name>
</gene>
<dbReference type="EMBL" id="SNRY01000015">
    <property type="protein sequence ID" value="KAA6351335.1"/>
    <property type="molecule type" value="Genomic_DNA"/>
</dbReference>
<organism evidence="1">
    <name type="scientific">termite gut metagenome</name>
    <dbReference type="NCBI Taxonomy" id="433724"/>
    <lineage>
        <taxon>unclassified sequences</taxon>
        <taxon>metagenomes</taxon>
        <taxon>organismal metagenomes</taxon>
    </lineage>
</organism>
<evidence type="ECO:0000313" key="1">
    <source>
        <dbReference type="EMBL" id="KAA6351335.1"/>
    </source>
</evidence>
<proteinExistence type="predicted"/>
<dbReference type="AlphaFoldDB" id="A0A5J4T1K7"/>
<reference evidence="1" key="1">
    <citation type="submission" date="2019-03" db="EMBL/GenBank/DDBJ databases">
        <title>Single cell metagenomics reveals metabolic interactions within the superorganism composed of flagellate Streblomastix strix and complex community of Bacteroidetes bacteria on its surface.</title>
        <authorList>
            <person name="Treitli S.C."/>
            <person name="Kolisko M."/>
            <person name="Husnik F."/>
            <person name="Keeling P."/>
            <person name="Hampl V."/>
        </authorList>
    </citation>
    <scope>NUCLEOTIDE SEQUENCE</scope>
    <source>
        <strain evidence="1">STM</strain>
    </source>
</reference>
<protein>
    <submittedName>
        <fullName evidence="1">Uncharacterized protein</fullName>
    </submittedName>
</protein>
<name>A0A5J4T1K7_9ZZZZ</name>
<comment type="caution">
    <text evidence="1">The sequence shown here is derived from an EMBL/GenBank/DDBJ whole genome shotgun (WGS) entry which is preliminary data.</text>
</comment>
<sequence>MQEVVWLVAIKLIKNGITCFFFNHLIKKENLSGNIITNY</sequence>
<accession>A0A5J4T1K7</accession>